<name>A0A6G1DAD7_9ORYZ</name>
<organism evidence="1 2">
    <name type="scientific">Oryza meyeriana var. granulata</name>
    <dbReference type="NCBI Taxonomy" id="110450"/>
    <lineage>
        <taxon>Eukaryota</taxon>
        <taxon>Viridiplantae</taxon>
        <taxon>Streptophyta</taxon>
        <taxon>Embryophyta</taxon>
        <taxon>Tracheophyta</taxon>
        <taxon>Spermatophyta</taxon>
        <taxon>Magnoliopsida</taxon>
        <taxon>Liliopsida</taxon>
        <taxon>Poales</taxon>
        <taxon>Poaceae</taxon>
        <taxon>BOP clade</taxon>
        <taxon>Oryzoideae</taxon>
        <taxon>Oryzeae</taxon>
        <taxon>Oryzinae</taxon>
        <taxon>Oryza</taxon>
        <taxon>Oryza meyeriana</taxon>
    </lineage>
</organism>
<dbReference type="Proteomes" id="UP000479710">
    <property type="component" value="Unassembled WGS sequence"/>
</dbReference>
<evidence type="ECO:0000313" key="2">
    <source>
        <dbReference type="Proteomes" id="UP000479710"/>
    </source>
</evidence>
<dbReference type="AlphaFoldDB" id="A0A6G1DAD7"/>
<comment type="caution">
    <text evidence="1">The sequence shown here is derived from an EMBL/GenBank/DDBJ whole genome shotgun (WGS) entry which is preliminary data.</text>
</comment>
<sequence>MDKALADYKAMFSTPLLPEVIEALTQLFDLNNPQLQGRDEATAKLLGSASPDDVLSSLGEQTFST</sequence>
<gene>
    <name evidence="1" type="ORF">E2562_036046</name>
</gene>
<proteinExistence type="predicted"/>
<accession>A0A6G1DAD7</accession>
<keyword evidence="2" id="KW-1185">Reference proteome</keyword>
<evidence type="ECO:0000313" key="1">
    <source>
        <dbReference type="EMBL" id="KAF0909401.1"/>
    </source>
</evidence>
<dbReference type="EMBL" id="SPHZ02000007">
    <property type="protein sequence ID" value="KAF0909401.1"/>
    <property type="molecule type" value="Genomic_DNA"/>
</dbReference>
<reference evidence="1 2" key="1">
    <citation type="submission" date="2019-11" db="EMBL/GenBank/DDBJ databases">
        <title>Whole genome sequence of Oryza granulata.</title>
        <authorList>
            <person name="Li W."/>
        </authorList>
    </citation>
    <scope>NUCLEOTIDE SEQUENCE [LARGE SCALE GENOMIC DNA]</scope>
    <source>
        <strain evidence="2">cv. Menghai</strain>
        <tissue evidence="1">Leaf</tissue>
    </source>
</reference>
<protein>
    <submittedName>
        <fullName evidence="1">Uncharacterized protein</fullName>
    </submittedName>
</protein>